<dbReference type="InterPro" id="IPR010982">
    <property type="entry name" value="Lambda_DNA-bd_dom_sf"/>
</dbReference>
<feature type="coiled-coil region" evidence="1">
    <location>
        <begin position="7"/>
        <end position="50"/>
    </location>
</feature>
<dbReference type="EMBL" id="CP051461">
    <property type="protein sequence ID" value="QJC56992.1"/>
    <property type="molecule type" value="Genomic_DNA"/>
</dbReference>
<dbReference type="GO" id="GO:0003677">
    <property type="term" value="F:DNA binding"/>
    <property type="evidence" value="ECO:0007669"/>
    <property type="project" value="InterPro"/>
</dbReference>
<dbReference type="Proteomes" id="UP000502041">
    <property type="component" value="Chromosome"/>
</dbReference>
<feature type="domain" description="HTH cro/C1-type" evidence="2">
    <location>
        <begin position="111"/>
        <end position="157"/>
    </location>
</feature>
<evidence type="ECO:0000313" key="4">
    <source>
        <dbReference type="Proteomes" id="UP000502041"/>
    </source>
</evidence>
<protein>
    <recommendedName>
        <fullName evidence="2">HTH cro/C1-type domain-containing protein</fullName>
    </recommendedName>
</protein>
<dbReference type="KEGG" id="pvac:HC248_02303"/>
<gene>
    <name evidence="3" type="ORF">HC248_02303</name>
</gene>
<evidence type="ECO:0000313" key="3">
    <source>
        <dbReference type="EMBL" id="QJC56992.1"/>
    </source>
</evidence>
<evidence type="ECO:0000259" key="2">
    <source>
        <dbReference type="PROSITE" id="PS50943"/>
    </source>
</evidence>
<reference evidence="3 4" key="1">
    <citation type="submission" date="2020-04" db="EMBL/GenBank/DDBJ databases">
        <title>Complete genome of a Psychrophilic, Marine, Gas Vacuolate Bacterium Polaromonas vacuolata KCTC 22033T.</title>
        <authorList>
            <person name="Hwang K."/>
            <person name="Kim K.M."/>
        </authorList>
    </citation>
    <scope>NUCLEOTIDE SEQUENCE [LARGE SCALE GENOMIC DNA]</scope>
    <source>
        <strain evidence="3 4">KCTC 22033</strain>
    </source>
</reference>
<keyword evidence="1" id="KW-0175">Coiled coil</keyword>
<proteinExistence type="predicted"/>
<name>A0A6H2HAT5_9BURK</name>
<dbReference type="InterPro" id="IPR001387">
    <property type="entry name" value="Cro/C1-type_HTH"/>
</dbReference>
<evidence type="ECO:0000256" key="1">
    <source>
        <dbReference type="SAM" id="Coils"/>
    </source>
</evidence>
<keyword evidence="4" id="KW-1185">Reference proteome</keyword>
<sequence>MNLATVLKNEISRVARQEARAENVELKKISVQYRTDIVELERRVSHLERLLSRQSVSTDGTDVADESTKPKKVAKAVKAVKAARTAKAVKSAATTPLEDQSSTVRFSAKGLATQRKRLGLSAANMGKILGVSGGAIYLWEDGKTRPRVNQLPAIANLRKLGKKEVAVKLLALETGVEEVAE</sequence>
<dbReference type="CDD" id="cd00093">
    <property type="entry name" value="HTH_XRE"/>
    <property type="match status" value="1"/>
</dbReference>
<organism evidence="3 4">
    <name type="scientific">Polaromonas vacuolata</name>
    <dbReference type="NCBI Taxonomy" id="37448"/>
    <lineage>
        <taxon>Bacteria</taxon>
        <taxon>Pseudomonadati</taxon>
        <taxon>Pseudomonadota</taxon>
        <taxon>Betaproteobacteria</taxon>
        <taxon>Burkholderiales</taxon>
        <taxon>Comamonadaceae</taxon>
        <taxon>Polaromonas</taxon>
    </lineage>
</organism>
<dbReference type="SUPFAM" id="SSF47413">
    <property type="entry name" value="lambda repressor-like DNA-binding domains"/>
    <property type="match status" value="1"/>
</dbReference>
<dbReference type="RefSeq" id="WP_202882379.1">
    <property type="nucleotide sequence ID" value="NZ_CP051461.1"/>
</dbReference>
<accession>A0A6H2HAT5</accession>
<dbReference type="PROSITE" id="PS50943">
    <property type="entry name" value="HTH_CROC1"/>
    <property type="match status" value="1"/>
</dbReference>
<dbReference type="AlphaFoldDB" id="A0A6H2HAT5"/>
<dbReference type="Gene3D" id="1.10.260.40">
    <property type="entry name" value="lambda repressor-like DNA-binding domains"/>
    <property type="match status" value="1"/>
</dbReference>